<dbReference type="Proteomes" id="UP000492821">
    <property type="component" value="Unassembled WGS sequence"/>
</dbReference>
<dbReference type="PANTHER" id="PTHR10797">
    <property type="entry name" value="CCR4-NOT TRANSCRIPTION COMPLEX SUBUNIT"/>
    <property type="match status" value="1"/>
</dbReference>
<keyword evidence="9" id="KW-0378">Hydrolase</keyword>
<evidence type="ECO:0000256" key="14">
    <source>
        <dbReference type="ARBA" id="ARBA00023242"/>
    </source>
</evidence>
<keyword evidence="7" id="KW-0540">Nuclease</keyword>
<evidence type="ECO:0000313" key="17">
    <source>
        <dbReference type="WBParaSite" id="Pan_g4004.t1"/>
    </source>
</evidence>
<dbReference type="InterPro" id="IPR006941">
    <property type="entry name" value="RNase_CAF1"/>
</dbReference>
<evidence type="ECO:0000313" key="16">
    <source>
        <dbReference type="Proteomes" id="UP000492821"/>
    </source>
</evidence>
<evidence type="ECO:0000256" key="13">
    <source>
        <dbReference type="ARBA" id="ARBA00023163"/>
    </source>
</evidence>
<dbReference type="InterPro" id="IPR039637">
    <property type="entry name" value="CNOT7/CNOT8/Pop2"/>
</dbReference>
<dbReference type="SUPFAM" id="SSF53098">
    <property type="entry name" value="Ribonuclease H-like"/>
    <property type="match status" value="1"/>
</dbReference>
<evidence type="ECO:0000256" key="1">
    <source>
        <dbReference type="ARBA" id="ARBA00001663"/>
    </source>
</evidence>
<evidence type="ECO:0000256" key="11">
    <source>
        <dbReference type="ARBA" id="ARBA00022884"/>
    </source>
</evidence>
<comment type="similarity">
    <text evidence="4">Belongs to the CAF1 family.</text>
</comment>
<keyword evidence="10" id="KW-0269">Exonuclease</keyword>
<keyword evidence="8" id="KW-0479">Metal-binding</keyword>
<sequence length="409" mass="45314">MSERRTATTRTGVNAATQTGDDTPKASPNATPKASPNATPKASPSATPVPTSTLTSIPTQPPGPPPPTTSETPAPAPPAPPKPNVVIHEVWASNLDEEFINIRKLVGHYPYVAFDTEFPGVVATPVGVFRNKDEFQYTQMSHNVNLLKVIQIGICLVNKDGELPPKGDIWQFNFKFTTEKDMYSIESVNLLRRSGIDFEKNRTLGIRLEEFGALLTTSGLVANEEVTWLTFHSCFDYGYLIKSIIIKNLPPESKDFIYLHKILFPRSFDIKVLMKAPNIQSAQLHGGLQDIADQLSVERFGAQHQAGSDSLLTAKTFFKLRSVFFHDSWDKVAEVVEGLMFGLTKANQVSFEGLPLTAPINFRKPLAYLPKPRPERIRDPPRPSKLLSVVNPKTMQETMVFPLPPPINT</sequence>
<dbReference type="GO" id="GO:0005737">
    <property type="term" value="C:cytoplasm"/>
    <property type="evidence" value="ECO:0007669"/>
    <property type="project" value="UniProtKB-SubCell"/>
</dbReference>
<evidence type="ECO:0000256" key="10">
    <source>
        <dbReference type="ARBA" id="ARBA00022839"/>
    </source>
</evidence>
<comment type="catalytic activity">
    <reaction evidence="1">
        <text>Exonucleolytic cleavage of poly(A) to 5'-AMP.</text>
        <dbReference type="EC" id="3.1.13.4"/>
    </reaction>
</comment>
<dbReference type="AlphaFoldDB" id="A0A7E4VVK5"/>
<dbReference type="GO" id="GO:0030014">
    <property type="term" value="C:CCR4-NOT complex"/>
    <property type="evidence" value="ECO:0007669"/>
    <property type="project" value="InterPro"/>
</dbReference>
<keyword evidence="16" id="KW-1185">Reference proteome</keyword>
<accession>A0A7E4VVK5</accession>
<dbReference type="GO" id="GO:0004535">
    <property type="term" value="F:poly(A)-specific ribonuclease activity"/>
    <property type="evidence" value="ECO:0007669"/>
    <property type="project" value="UniProtKB-EC"/>
</dbReference>
<dbReference type="InterPro" id="IPR012337">
    <property type="entry name" value="RNaseH-like_sf"/>
</dbReference>
<keyword evidence="12" id="KW-0805">Transcription regulation</keyword>
<evidence type="ECO:0000256" key="6">
    <source>
        <dbReference type="ARBA" id="ARBA00022490"/>
    </source>
</evidence>
<evidence type="ECO:0000256" key="12">
    <source>
        <dbReference type="ARBA" id="ARBA00023015"/>
    </source>
</evidence>
<evidence type="ECO:0000256" key="7">
    <source>
        <dbReference type="ARBA" id="ARBA00022722"/>
    </source>
</evidence>
<feature type="compositionally biased region" description="Polar residues" evidence="15">
    <location>
        <begin position="8"/>
        <end position="57"/>
    </location>
</feature>
<dbReference type="GO" id="GO:0005634">
    <property type="term" value="C:nucleus"/>
    <property type="evidence" value="ECO:0007669"/>
    <property type="project" value="UniProtKB-SubCell"/>
</dbReference>
<evidence type="ECO:0000256" key="5">
    <source>
        <dbReference type="ARBA" id="ARBA00012161"/>
    </source>
</evidence>
<dbReference type="Gene3D" id="3.30.420.10">
    <property type="entry name" value="Ribonuclease H-like superfamily/Ribonuclease H"/>
    <property type="match status" value="1"/>
</dbReference>
<protein>
    <recommendedName>
        <fullName evidence="5">poly(A)-specific ribonuclease</fullName>
        <ecNumber evidence="5">3.1.13.4</ecNumber>
    </recommendedName>
</protein>
<evidence type="ECO:0000256" key="15">
    <source>
        <dbReference type="SAM" id="MobiDB-lite"/>
    </source>
</evidence>
<name>A0A7E4VVK5_PANRE</name>
<proteinExistence type="inferred from homology"/>
<dbReference type="GO" id="GO:0003723">
    <property type="term" value="F:RNA binding"/>
    <property type="evidence" value="ECO:0007669"/>
    <property type="project" value="UniProtKB-KW"/>
</dbReference>
<feature type="region of interest" description="Disordered" evidence="15">
    <location>
        <begin position="1"/>
        <end position="81"/>
    </location>
</feature>
<dbReference type="WBParaSite" id="Pan_g4004.t1">
    <property type="protein sequence ID" value="Pan_g4004.t1"/>
    <property type="gene ID" value="Pan_g4004"/>
</dbReference>
<evidence type="ECO:0000256" key="9">
    <source>
        <dbReference type="ARBA" id="ARBA00022801"/>
    </source>
</evidence>
<dbReference type="InterPro" id="IPR036397">
    <property type="entry name" value="RNaseH_sf"/>
</dbReference>
<reference evidence="16" key="1">
    <citation type="journal article" date="2013" name="Genetics">
        <title>The draft genome and transcriptome of Panagrellus redivivus are shaped by the harsh demands of a free-living lifestyle.</title>
        <authorList>
            <person name="Srinivasan J."/>
            <person name="Dillman A.R."/>
            <person name="Macchietto M.G."/>
            <person name="Heikkinen L."/>
            <person name="Lakso M."/>
            <person name="Fracchia K.M."/>
            <person name="Antoshechkin I."/>
            <person name="Mortazavi A."/>
            <person name="Wong G."/>
            <person name="Sternberg P.W."/>
        </authorList>
    </citation>
    <scope>NUCLEOTIDE SEQUENCE [LARGE SCALE GENOMIC DNA]</scope>
    <source>
        <strain evidence="16">MT8872</strain>
    </source>
</reference>
<evidence type="ECO:0000256" key="4">
    <source>
        <dbReference type="ARBA" id="ARBA00008372"/>
    </source>
</evidence>
<keyword evidence="6" id="KW-0963">Cytoplasm</keyword>
<evidence type="ECO:0000256" key="3">
    <source>
        <dbReference type="ARBA" id="ARBA00004496"/>
    </source>
</evidence>
<dbReference type="GO" id="GO:0046872">
    <property type="term" value="F:metal ion binding"/>
    <property type="evidence" value="ECO:0007669"/>
    <property type="project" value="UniProtKB-KW"/>
</dbReference>
<keyword evidence="11" id="KW-0694">RNA-binding</keyword>
<keyword evidence="14" id="KW-0539">Nucleus</keyword>
<keyword evidence="13" id="KW-0804">Transcription</keyword>
<comment type="subcellular location">
    <subcellularLocation>
        <location evidence="3">Cytoplasm</location>
    </subcellularLocation>
    <subcellularLocation>
        <location evidence="2">Nucleus</location>
    </subcellularLocation>
</comment>
<reference evidence="17" key="2">
    <citation type="submission" date="2020-10" db="UniProtKB">
        <authorList>
            <consortium name="WormBaseParasite"/>
        </authorList>
    </citation>
    <scope>IDENTIFICATION</scope>
</reference>
<dbReference type="EC" id="3.1.13.4" evidence="5"/>
<dbReference type="Pfam" id="PF04857">
    <property type="entry name" value="CAF1"/>
    <property type="match status" value="1"/>
</dbReference>
<organism evidence="16 17">
    <name type="scientific">Panagrellus redivivus</name>
    <name type="common">Microworm</name>
    <dbReference type="NCBI Taxonomy" id="6233"/>
    <lineage>
        <taxon>Eukaryota</taxon>
        <taxon>Metazoa</taxon>
        <taxon>Ecdysozoa</taxon>
        <taxon>Nematoda</taxon>
        <taxon>Chromadorea</taxon>
        <taxon>Rhabditida</taxon>
        <taxon>Tylenchina</taxon>
        <taxon>Panagrolaimomorpha</taxon>
        <taxon>Panagrolaimoidea</taxon>
        <taxon>Panagrolaimidae</taxon>
        <taxon>Panagrellus</taxon>
    </lineage>
</organism>
<evidence type="ECO:0000256" key="2">
    <source>
        <dbReference type="ARBA" id="ARBA00004123"/>
    </source>
</evidence>
<feature type="compositionally biased region" description="Pro residues" evidence="15">
    <location>
        <begin position="59"/>
        <end position="81"/>
    </location>
</feature>
<evidence type="ECO:0000256" key="8">
    <source>
        <dbReference type="ARBA" id="ARBA00022723"/>
    </source>
</evidence>